<dbReference type="HOGENOM" id="CLU_727814_0_0_1"/>
<feature type="region of interest" description="Disordered" evidence="1">
    <location>
        <begin position="271"/>
        <end position="325"/>
    </location>
</feature>
<feature type="region of interest" description="Disordered" evidence="1">
    <location>
        <begin position="345"/>
        <end position="380"/>
    </location>
</feature>
<dbReference type="InParanoid" id="W3WYK9"/>
<evidence type="ECO:0000313" key="2">
    <source>
        <dbReference type="EMBL" id="ETS78207.1"/>
    </source>
</evidence>
<proteinExistence type="predicted"/>
<protein>
    <submittedName>
        <fullName evidence="2">Uncharacterized protein</fullName>
    </submittedName>
</protein>
<dbReference type="RefSeq" id="XP_007837041.1">
    <property type="nucleotide sequence ID" value="XM_007838850.1"/>
</dbReference>
<dbReference type="AlphaFoldDB" id="W3WYK9"/>
<accession>W3WYK9</accession>
<dbReference type="Proteomes" id="UP000030651">
    <property type="component" value="Unassembled WGS sequence"/>
</dbReference>
<name>W3WYK9_PESFW</name>
<dbReference type="OrthoDB" id="4757582at2759"/>
<keyword evidence="3" id="KW-1185">Reference proteome</keyword>
<reference evidence="3" key="1">
    <citation type="journal article" date="2015" name="BMC Genomics">
        <title>Genomic and transcriptomic analysis of the endophytic fungus Pestalotiopsis fici reveals its lifestyle and high potential for synthesis of natural products.</title>
        <authorList>
            <person name="Wang X."/>
            <person name="Zhang X."/>
            <person name="Liu L."/>
            <person name="Xiang M."/>
            <person name="Wang W."/>
            <person name="Sun X."/>
            <person name="Che Y."/>
            <person name="Guo L."/>
            <person name="Liu G."/>
            <person name="Guo L."/>
            <person name="Wang C."/>
            <person name="Yin W.B."/>
            <person name="Stadler M."/>
            <person name="Zhang X."/>
            <person name="Liu X."/>
        </authorList>
    </citation>
    <scope>NUCLEOTIDE SEQUENCE [LARGE SCALE GENOMIC DNA]</scope>
    <source>
        <strain evidence="3">W106-1 / CGMCC3.15140</strain>
    </source>
</reference>
<dbReference type="EMBL" id="KI912115">
    <property type="protein sequence ID" value="ETS78207.1"/>
    <property type="molecule type" value="Genomic_DNA"/>
</dbReference>
<evidence type="ECO:0000313" key="3">
    <source>
        <dbReference type="Proteomes" id="UP000030651"/>
    </source>
</evidence>
<evidence type="ECO:0000256" key="1">
    <source>
        <dbReference type="SAM" id="MobiDB-lite"/>
    </source>
</evidence>
<feature type="region of interest" description="Disordered" evidence="1">
    <location>
        <begin position="29"/>
        <end position="75"/>
    </location>
</feature>
<feature type="compositionally biased region" description="Low complexity" evidence="1">
    <location>
        <begin position="29"/>
        <end position="44"/>
    </location>
</feature>
<feature type="compositionally biased region" description="Basic and acidic residues" evidence="1">
    <location>
        <begin position="345"/>
        <end position="356"/>
    </location>
</feature>
<gene>
    <name evidence="2" type="ORF">PFICI_10269</name>
</gene>
<dbReference type="GeneID" id="19275282"/>
<sequence length="380" mass="43410">MDSYMDSPRDEDYGADLYLDNFMSSSQISNLDLSSRPPSRGRTLPTPPSSRPSSGKLYQPAPRYVAPPASESRWQHTHDLNRNTREHIRQDSPDSIDSWESDADFVDRRQVPRHTHQSQQDLAERINNLTRTINANAAFCVEVSGKMVKLARENKHLLDGTISTLDTYVLKPGIGMLKTYYPNLQDGLHDGFEVLKEYEAQLRRTVQNCTNGRDMARAQGVSGTGMMASGGSSGKREMNRLKDRLVEQDALLRDSNQYMLRLMQQRDEFKKQLDRQGHDNNNNNREGVDLIGLNADDPAETDPSQLDIKSHQTREEYEEDDEEKRNMTMLQNQLRELHVLVSQLQHDKASNHERRLSSANNGKPREDLEADNEDSGWTLL</sequence>
<dbReference type="KEGG" id="pfy:PFICI_10269"/>
<organism evidence="2 3">
    <name type="scientific">Pestalotiopsis fici (strain W106-1 / CGMCC3.15140)</name>
    <dbReference type="NCBI Taxonomy" id="1229662"/>
    <lineage>
        <taxon>Eukaryota</taxon>
        <taxon>Fungi</taxon>
        <taxon>Dikarya</taxon>
        <taxon>Ascomycota</taxon>
        <taxon>Pezizomycotina</taxon>
        <taxon>Sordariomycetes</taxon>
        <taxon>Xylariomycetidae</taxon>
        <taxon>Amphisphaeriales</taxon>
        <taxon>Sporocadaceae</taxon>
        <taxon>Pestalotiopsis</taxon>
    </lineage>
</organism>